<dbReference type="AlphaFoldDB" id="A0AAN4Q7Y9"/>
<dbReference type="Proteomes" id="UP000248291">
    <property type="component" value="Unassembled WGS sequence"/>
</dbReference>
<dbReference type="EMBL" id="BGKA01000187">
    <property type="protein sequence ID" value="GBH19033.1"/>
    <property type="molecule type" value="Genomic_DNA"/>
</dbReference>
<protein>
    <submittedName>
        <fullName evidence="1">2-oxoglutarate dehydrogenase complex</fullName>
    </submittedName>
</protein>
<gene>
    <name evidence="1" type="ORF">KPSA3_05033</name>
</gene>
<sequence length="45" mass="5338">MQPECQYEKKQQILFFIKYRSPDYLTTCSSERNNVGAACLIVRHQ</sequence>
<name>A0AAN4Q7Y9_PSESF</name>
<evidence type="ECO:0000313" key="1">
    <source>
        <dbReference type="EMBL" id="GBH19033.1"/>
    </source>
</evidence>
<evidence type="ECO:0000313" key="2">
    <source>
        <dbReference type="Proteomes" id="UP000248291"/>
    </source>
</evidence>
<comment type="caution">
    <text evidence="1">The sequence shown here is derived from an EMBL/GenBank/DDBJ whole genome shotgun (WGS) entry which is preliminary data.</text>
</comment>
<organism evidence="1 2">
    <name type="scientific">Pseudomonas syringae pv. actinidiae</name>
    <dbReference type="NCBI Taxonomy" id="103796"/>
    <lineage>
        <taxon>Bacteria</taxon>
        <taxon>Pseudomonadati</taxon>
        <taxon>Pseudomonadota</taxon>
        <taxon>Gammaproteobacteria</taxon>
        <taxon>Pseudomonadales</taxon>
        <taxon>Pseudomonadaceae</taxon>
        <taxon>Pseudomonas</taxon>
        <taxon>Pseudomonas syringae</taxon>
    </lineage>
</organism>
<accession>A0AAN4Q7Y9</accession>
<reference evidence="1 2" key="1">
    <citation type="submission" date="2018-04" db="EMBL/GenBank/DDBJ databases">
        <title>Draft genome sequence of Pseudomonas syringae pv. actinidiae biovar 3 strains isolated from kiwifruit in Kagawa prefecture.</title>
        <authorList>
            <person name="Tabuchi M."/>
            <person name="Saito M."/>
            <person name="Fujiwara S."/>
            <person name="Sasa N."/>
            <person name="Akimitsu K."/>
            <person name="Gomi K."/>
            <person name="Konishi-Sugita S."/>
            <person name="Hamano K."/>
            <person name="Kataoka I."/>
        </authorList>
    </citation>
    <scope>NUCLEOTIDE SEQUENCE [LARGE SCALE GENOMIC DNA]</scope>
    <source>
        <strain evidence="1 2">MAFF212211</strain>
    </source>
</reference>
<proteinExistence type="predicted"/>